<dbReference type="Gene3D" id="3.40.50.300">
    <property type="entry name" value="P-loop containing nucleotide triphosphate hydrolases"/>
    <property type="match status" value="1"/>
</dbReference>
<feature type="transmembrane region" description="Helical" evidence="9">
    <location>
        <begin position="538"/>
        <end position="559"/>
    </location>
</feature>
<evidence type="ECO:0000256" key="3">
    <source>
        <dbReference type="ARBA" id="ARBA00022741"/>
    </source>
</evidence>
<dbReference type="PANTHER" id="PTHR43394">
    <property type="entry name" value="ATP-DEPENDENT PERMEASE MDL1, MITOCHONDRIAL"/>
    <property type="match status" value="1"/>
</dbReference>
<name>A0ABR8GXU3_9CYAN</name>
<accession>A0ABR8GXU3</accession>
<evidence type="ECO:0000313" key="15">
    <source>
        <dbReference type="Proteomes" id="UP000660380"/>
    </source>
</evidence>
<dbReference type="Pfam" id="PF00664">
    <property type="entry name" value="ABC_membrane"/>
    <property type="match status" value="1"/>
</dbReference>
<feature type="domain" description="Cyclic nucleotide-binding" evidence="10">
    <location>
        <begin position="17"/>
        <end position="120"/>
    </location>
</feature>
<dbReference type="Pfam" id="PF03412">
    <property type="entry name" value="Peptidase_C39"/>
    <property type="match status" value="1"/>
</dbReference>
<dbReference type="CDD" id="cd00038">
    <property type="entry name" value="CAP_ED"/>
    <property type="match status" value="1"/>
</dbReference>
<dbReference type="SUPFAM" id="SSF52540">
    <property type="entry name" value="P-loop containing nucleoside triphosphate hydrolases"/>
    <property type="match status" value="1"/>
</dbReference>
<dbReference type="PROSITE" id="PS00211">
    <property type="entry name" value="ABC_TRANSPORTER_1"/>
    <property type="match status" value="1"/>
</dbReference>
<evidence type="ECO:0000259" key="13">
    <source>
        <dbReference type="PROSITE" id="PS50990"/>
    </source>
</evidence>
<dbReference type="RefSeq" id="WP_029630997.1">
    <property type="nucleotide sequence ID" value="NZ_JACJTA010000079.1"/>
</dbReference>
<dbReference type="Pfam" id="PF00005">
    <property type="entry name" value="ABC_tran"/>
    <property type="match status" value="1"/>
</dbReference>
<evidence type="ECO:0000313" key="14">
    <source>
        <dbReference type="EMBL" id="MBD2607973.1"/>
    </source>
</evidence>
<dbReference type="PROSITE" id="PS50893">
    <property type="entry name" value="ABC_TRANSPORTER_2"/>
    <property type="match status" value="1"/>
</dbReference>
<evidence type="ECO:0000256" key="5">
    <source>
        <dbReference type="ARBA" id="ARBA00022807"/>
    </source>
</evidence>
<keyword evidence="6" id="KW-0067">ATP-binding</keyword>
<dbReference type="InterPro" id="IPR011527">
    <property type="entry name" value="ABC1_TM_dom"/>
</dbReference>
<evidence type="ECO:0000256" key="6">
    <source>
        <dbReference type="ARBA" id="ARBA00022840"/>
    </source>
</evidence>
<evidence type="ECO:0000256" key="8">
    <source>
        <dbReference type="ARBA" id="ARBA00023136"/>
    </source>
</evidence>
<dbReference type="InterPro" id="IPR036640">
    <property type="entry name" value="ABC1_TM_sf"/>
</dbReference>
<gene>
    <name evidence="14" type="ORF">H6G81_26520</name>
</gene>
<keyword evidence="8 9" id="KW-0472">Membrane</keyword>
<dbReference type="CDD" id="cd02259">
    <property type="entry name" value="Peptidase_C39_like"/>
    <property type="match status" value="1"/>
</dbReference>
<evidence type="ECO:0000259" key="12">
    <source>
        <dbReference type="PROSITE" id="PS50929"/>
    </source>
</evidence>
<keyword evidence="2 9" id="KW-0812">Transmembrane</keyword>
<evidence type="ECO:0000259" key="11">
    <source>
        <dbReference type="PROSITE" id="PS50893"/>
    </source>
</evidence>
<comment type="caution">
    <text evidence="14">The sequence shown here is derived from an EMBL/GenBank/DDBJ whole genome shotgun (WGS) entry which is preliminary data.</text>
</comment>
<dbReference type="InterPro" id="IPR003593">
    <property type="entry name" value="AAA+_ATPase"/>
</dbReference>
<dbReference type="SMART" id="SM00100">
    <property type="entry name" value="cNMP"/>
    <property type="match status" value="1"/>
</dbReference>
<dbReference type="PROSITE" id="PS50042">
    <property type="entry name" value="CNMP_BINDING_3"/>
    <property type="match status" value="1"/>
</dbReference>
<dbReference type="Proteomes" id="UP000660380">
    <property type="component" value="Unassembled WGS sequence"/>
</dbReference>
<dbReference type="InterPro" id="IPR010132">
    <property type="entry name" value="ATPase_T1SS_HlyB"/>
</dbReference>
<keyword evidence="7 9" id="KW-1133">Transmembrane helix</keyword>
<dbReference type="InterPro" id="IPR005074">
    <property type="entry name" value="Peptidase_C39"/>
</dbReference>
<evidence type="ECO:0000256" key="1">
    <source>
        <dbReference type="ARBA" id="ARBA00004651"/>
    </source>
</evidence>
<comment type="subcellular location">
    <subcellularLocation>
        <location evidence="1">Cell membrane</location>
        <topology evidence="1">Multi-pass membrane protein</topology>
    </subcellularLocation>
</comment>
<keyword evidence="4" id="KW-0378">Hydrolase</keyword>
<feature type="domain" description="ABC transporter" evidence="11">
    <location>
        <begin position="745"/>
        <end position="980"/>
    </location>
</feature>
<dbReference type="InterPro" id="IPR000595">
    <property type="entry name" value="cNMP-bd_dom"/>
</dbReference>
<dbReference type="Pfam" id="PF00027">
    <property type="entry name" value="cNMP_binding"/>
    <property type="match status" value="1"/>
</dbReference>
<evidence type="ECO:0000259" key="10">
    <source>
        <dbReference type="PROSITE" id="PS50042"/>
    </source>
</evidence>
<evidence type="ECO:0000256" key="7">
    <source>
        <dbReference type="ARBA" id="ARBA00022989"/>
    </source>
</evidence>
<dbReference type="SUPFAM" id="SSF90123">
    <property type="entry name" value="ABC transporter transmembrane region"/>
    <property type="match status" value="1"/>
</dbReference>
<dbReference type="InterPro" id="IPR014710">
    <property type="entry name" value="RmlC-like_jellyroll"/>
</dbReference>
<dbReference type="EMBL" id="JACJTA010000079">
    <property type="protein sequence ID" value="MBD2607973.1"/>
    <property type="molecule type" value="Genomic_DNA"/>
</dbReference>
<dbReference type="InterPro" id="IPR003439">
    <property type="entry name" value="ABC_transporter-like_ATP-bd"/>
</dbReference>
<dbReference type="SMART" id="SM00382">
    <property type="entry name" value="AAA"/>
    <property type="match status" value="1"/>
</dbReference>
<feature type="transmembrane region" description="Helical" evidence="9">
    <location>
        <begin position="565"/>
        <end position="589"/>
    </location>
</feature>
<proteinExistence type="predicted"/>
<keyword evidence="15" id="KW-1185">Reference proteome</keyword>
<organism evidence="14 15">
    <name type="scientific">Scytonema hofmannii FACHB-248</name>
    <dbReference type="NCBI Taxonomy" id="1842502"/>
    <lineage>
        <taxon>Bacteria</taxon>
        <taxon>Bacillati</taxon>
        <taxon>Cyanobacteriota</taxon>
        <taxon>Cyanophyceae</taxon>
        <taxon>Nostocales</taxon>
        <taxon>Scytonemataceae</taxon>
        <taxon>Scytonema</taxon>
    </lineage>
</organism>
<sequence length="986" mass="108867">MIESTTTIVEFLASIPPFDRLDPTSIERIAAKLEPLRYRMGQAILARETLPARINILFQGKARLLGYSRSADAPETLELLEPGAIIGAASIVRGVICETAIASTESICLTLKAADFLALLEFEPILKNAFCNKCTLIEIYDLLSAELERRGKVVDNLKSLAIASLHHATVLNLPPGKTPLQQLDPNLLWLVSSTCDNYQVGNAINPTDAGNIQATGKGIRLVGLTYPTLSFSQPVTTTESDISIETNPWENVPFAPLKPEAPSESNNAQQVKYPYVHGRGPVDASLACFQMLSQLWGMPWKRDVLKRALVNNYQRTGKISIELCGGVAELMGLKSQLVNIPAVAISKLPTPILLPWLDSFAIIYFATEQELVFAIPEQGITRKKPADFVEAWGEEGQVLLLQPTKETPKKRFGLSWFLPAIKKHKTVLIEVFIASLFVQLLGLANPLITQVIIDKVIIQNGINTLNVLGSLLIVMAVIEGVITWLRTNLFVDTTNRIDLSLGSEVIDHLLRLPLRYFEKRPVGEISSRINELENIRSFLTGTALTVVLDAIFSVIYIAVMVFYSWLLTIVALATVPLFALITFIFAPIIRNQTRTKAERNAETQSYLVEVVSGIQTVKAQNIELNSRWQWQTRYGKYISASFENVLTSNTASSLSNFLNKLSSLLLLWVGAYLVLKQEITLGQLIAFRIIAGYVTSPLLRLIQLWQNFQETALSLERLADILDTPQESEIAGRNNIPMPAIKGTVKYENVTFSFGKSPNPQLNNVHLDIPKGKFVGVVGQSGAGKSTLTKLLPRLYELDAGRILIDGYDISKVELYSLRQQIGMVLQDTLLFDTTVQENIALTCPDATPEEVVEAAHIACAHDFIMNLPNGYETRVGERGSALSGGQRQRIAIARTVLQNPPLLILDEATSALDYATERQVCLNLAAAFRGRTVLFITHRLPTIQNADVILMMSAGKVTEQGTHAELMGMKGLYYCLYQQQEASGG</sequence>
<evidence type="ECO:0000256" key="4">
    <source>
        <dbReference type="ARBA" id="ARBA00022801"/>
    </source>
</evidence>
<keyword evidence="5" id="KW-0788">Thiol protease</keyword>
<feature type="transmembrane region" description="Helical" evidence="9">
    <location>
        <begin position="427"/>
        <end position="453"/>
    </location>
</feature>
<dbReference type="NCBIfam" id="TIGR01846">
    <property type="entry name" value="type_I_sec_HlyB"/>
    <property type="match status" value="1"/>
</dbReference>
<dbReference type="InterPro" id="IPR017871">
    <property type="entry name" value="ABC_transporter-like_CS"/>
</dbReference>
<protein>
    <submittedName>
        <fullName evidence="14">Peptidase domain-containing ABC transporter</fullName>
    </submittedName>
</protein>
<dbReference type="SUPFAM" id="SSF51206">
    <property type="entry name" value="cAMP-binding domain-like"/>
    <property type="match status" value="1"/>
</dbReference>
<dbReference type="Gene3D" id="2.60.120.10">
    <property type="entry name" value="Jelly Rolls"/>
    <property type="match status" value="1"/>
</dbReference>
<dbReference type="Gene3D" id="3.90.70.10">
    <property type="entry name" value="Cysteine proteinases"/>
    <property type="match status" value="1"/>
</dbReference>
<evidence type="ECO:0000256" key="9">
    <source>
        <dbReference type="SAM" id="Phobius"/>
    </source>
</evidence>
<dbReference type="CDD" id="cd18782">
    <property type="entry name" value="ABC_6TM_PrtD_LapB_HlyB_like"/>
    <property type="match status" value="1"/>
</dbReference>
<dbReference type="PROSITE" id="PS50929">
    <property type="entry name" value="ABC_TM1F"/>
    <property type="match status" value="1"/>
</dbReference>
<dbReference type="Gene3D" id="1.20.1560.10">
    <property type="entry name" value="ABC transporter type 1, transmembrane domain"/>
    <property type="match status" value="1"/>
</dbReference>
<reference evidence="14 15" key="1">
    <citation type="journal article" date="2020" name="ISME J.">
        <title>Comparative genomics reveals insights into cyanobacterial evolution and habitat adaptation.</title>
        <authorList>
            <person name="Chen M.Y."/>
            <person name="Teng W.K."/>
            <person name="Zhao L."/>
            <person name="Hu C.X."/>
            <person name="Zhou Y.K."/>
            <person name="Han B.P."/>
            <person name="Song L.R."/>
            <person name="Shu W.S."/>
        </authorList>
    </citation>
    <scope>NUCLEOTIDE SEQUENCE [LARGE SCALE GENOMIC DNA]</scope>
    <source>
        <strain evidence="14 15">FACHB-248</strain>
    </source>
</reference>
<dbReference type="InterPro" id="IPR018490">
    <property type="entry name" value="cNMP-bd_dom_sf"/>
</dbReference>
<dbReference type="InterPro" id="IPR039421">
    <property type="entry name" value="Type_1_exporter"/>
</dbReference>
<keyword evidence="3" id="KW-0547">Nucleotide-binding</keyword>
<dbReference type="PROSITE" id="PS50990">
    <property type="entry name" value="PEPTIDASE_C39"/>
    <property type="match status" value="1"/>
</dbReference>
<feature type="domain" description="ABC transmembrane type-1" evidence="12">
    <location>
        <begin position="431"/>
        <end position="710"/>
    </location>
</feature>
<feature type="transmembrane region" description="Helical" evidence="9">
    <location>
        <begin position="465"/>
        <end position="485"/>
    </location>
</feature>
<evidence type="ECO:0000256" key="2">
    <source>
        <dbReference type="ARBA" id="ARBA00022692"/>
    </source>
</evidence>
<dbReference type="PANTHER" id="PTHR43394:SF1">
    <property type="entry name" value="ATP-BINDING CASSETTE SUB-FAMILY B MEMBER 10, MITOCHONDRIAL"/>
    <property type="match status" value="1"/>
</dbReference>
<feature type="domain" description="Peptidase C39" evidence="13">
    <location>
        <begin position="277"/>
        <end position="399"/>
    </location>
</feature>
<dbReference type="InterPro" id="IPR027417">
    <property type="entry name" value="P-loop_NTPase"/>
</dbReference>
<keyword evidence="5" id="KW-0645">Protease</keyword>